<feature type="compositionally biased region" description="Polar residues" evidence="1">
    <location>
        <begin position="16"/>
        <end position="25"/>
    </location>
</feature>
<feature type="domain" description="MADF" evidence="2">
    <location>
        <begin position="176"/>
        <end position="209"/>
    </location>
</feature>
<dbReference type="InterPro" id="IPR006578">
    <property type="entry name" value="MADF-dom"/>
</dbReference>
<feature type="region of interest" description="Disordered" evidence="1">
    <location>
        <begin position="1"/>
        <end position="25"/>
    </location>
</feature>
<evidence type="ECO:0000313" key="4">
    <source>
        <dbReference type="WBParaSite" id="EEL_0000584001-mRNA-1"/>
    </source>
</evidence>
<evidence type="ECO:0000313" key="3">
    <source>
        <dbReference type="Proteomes" id="UP000050640"/>
    </source>
</evidence>
<dbReference type="Pfam" id="PF10545">
    <property type="entry name" value="MADF_DNA_bdg"/>
    <property type="match status" value="1"/>
</dbReference>
<organism evidence="3 4">
    <name type="scientific">Elaeophora elaphi</name>
    <dbReference type="NCBI Taxonomy" id="1147741"/>
    <lineage>
        <taxon>Eukaryota</taxon>
        <taxon>Metazoa</taxon>
        <taxon>Ecdysozoa</taxon>
        <taxon>Nematoda</taxon>
        <taxon>Chromadorea</taxon>
        <taxon>Rhabditida</taxon>
        <taxon>Spirurina</taxon>
        <taxon>Spiruromorpha</taxon>
        <taxon>Filarioidea</taxon>
        <taxon>Onchocercidae</taxon>
        <taxon>Elaeophora</taxon>
    </lineage>
</organism>
<feature type="compositionally biased region" description="Basic and acidic residues" evidence="1">
    <location>
        <begin position="1"/>
        <end position="12"/>
    </location>
</feature>
<proteinExistence type="predicted"/>
<reference evidence="4" key="1">
    <citation type="submission" date="2016-04" db="UniProtKB">
        <authorList>
            <consortium name="WormBaseParasite"/>
        </authorList>
    </citation>
    <scope>IDENTIFICATION</scope>
</reference>
<keyword evidence="3" id="KW-1185">Reference proteome</keyword>
<accession>A0A158Q7X4</accession>
<dbReference type="WBParaSite" id="EEL_0000584001-mRNA-1">
    <property type="protein sequence ID" value="EEL_0000584001-mRNA-1"/>
    <property type="gene ID" value="EEL_0000584001"/>
</dbReference>
<sequence>MMPTRKAPDERAGQFGNASSEQATDNGRALQWTNGLGSSNAFITLVSGPTPNSASGTESGTVSTNVWHNNDAGDVNFTDQSNTQQLLASTEKVQRNYGNADDSAANAHSEHTAVTAMSFSDHIYSPSNLITTTSESSVKPELDVVVVGASAKSPSAVEDRTTKTRIIWTDDLREILIQEMKKRPCLWDHNHPKYRDLQYAASERNEVIESFYHRTGYALNGIFVMIVRLLYCIMMNEENGLQNLSENISSKESCSDFSVPGTSTTSLLPIRRKRKHGRSSDYKTQKDDSKTHDREDGCFSRMDEFDHFGLSIADYIRGIAKLDEKAAVWIRGEIWTLLTKCRMKALEGCSGNGTS</sequence>
<evidence type="ECO:0000256" key="1">
    <source>
        <dbReference type="SAM" id="MobiDB-lite"/>
    </source>
</evidence>
<name>A0A158Q7X4_9BILA</name>
<dbReference type="AlphaFoldDB" id="A0A158Q7X4"/>
<protein>
    <submittedName>
        <fullName evidence="4">MADF domain-containing protein</fullName>
    </submittedName>
</protein>
<evidence type="ECO:0000259" key="2">
    <source>
        <dbReference type="Pfam" id="PF10545"/>
    </source>
</evidence>
<feature type="region of interest" description="Disordered" evidence="1">
    <location>
        <begin position="268"/>
        <end position="295"/>
    </location>
</feature>
<dbReference type="Proteomes" id="UP000050640">
    <property type="component" value="Unplaced"/>
</dbReference>
<feature type="compositionally biased region" description="Basic and acidic residues" evidence="1">
    <location>
        <begin position="278"/>
        <end position="295"/>
    </location>
</feature>